<protein>
    <recommendedName>
        <fullName evidence="1">DUF7683 domain-containing protein</fullName>
    </recommendedName>
</protein>
<evidence type="ECO:0000313" key="3">
    <source>
        <dbReference type="Proteomes" id="UP000809431"/>
    </source>
</evidence>
<feature type="domain" description="DUF7683" evidence="1">
    <location>
        <begin position="5"/>
        <end position="79"/>
    </location>
</feature>
<proteinExistence type="predicted"/>
<evidence type="ECO:0000313" key="2">
    <source>
        <dbReference type="EMBL" id="MBM3117528.1"/>
    </source>
</evidence>
<gene>
    <name evidence="2" type="ORF">JMJ54_16955</name>
</gene>
<sequence>MKIVRIIEVWEKGLDGVLVGELPVAESISPAFLLGLFAKEQKKPDPYMQLSYILNAEHIKALQPYVADQLDPTRYDYILSAHGKPDY</sequence>
<comment type="caution">
    <text evidence="2">The sequence shown here is derived from an EMBL/GenBank/DDBJ whole genome shotgun (WGS) entry which is preliminary data.</text>
</comment>
<accession>A0ABS2BPK3</accession>
<name>A0ABS2BPK3_9NEIS</name>
<keyword evidence="3" id="KW-1185">Reference proteome</keyword>
<dbReference type="EMBL" id="JAESND010000010">
    <property type="protein sequence ID" value="MBM3117528.1"/>
    <property type="molecule type" value="Genomic_DNA"/>
</dbReference>
<dbReference type="RefSeq" id="WP_203539742.1">
    <property type="nucleotide sequence ID" value="NZ_JAESND010000010.1"/>
</dbReference>
<dbReference type="Proteomes" id="UP000809431">
    <property type="component" value="Unassembled WGS sequence"/>
</dbReference>
<reference evidence="2 3" key="1">
    <citation type="submission" date="2021-01" db="EMBL/GenBank/DDBJ databases">
        <title>Draft Genome Sequence and Polyhydroxyalkanoate Biosynthetic Potential of Jeongeupia naejangsanensis Type Strain DSM 24253.</title>
        <authorList>
            <person name="Turrini P."/>
            <person name="Artuso I."/>
            <person name="Lugli G.A."/>
            <person name="Frangipani E."/>
            <person name="Ventura M."/>
            <person name="Visca P."/>
        </authorList>
    </citation>
    <scope>NUCLEOTIDE SEQUENCE [LARGE SCALE GENOMIC DNA]</scope>
    <source>
        <strain evidence="2 3">DSM 24253</strain>
    </source>
</reference>
<evidence type="ECO:0000259" key="1">
    <source>
        <dbReference type="Pfam" id="PF24731"/>
    </source>
</evidence>
<dbReference type="InterPro" id="IPR056100">
    <property type="entry name" value="DUF7683"/>
</dbReference>
<organism evidence="2 3">
    <name type="scientific">Jeongeupia naejangsanensis</name>
    <dbReference type="NCBI Taxonomy" id="613195"/>
    <lineage>
        <taxon>Bacteria</taxon>
        <taxon>Pseudomonadati</taxon>
        <taxon>Pseudomonadota</taxon>
        <taxon>Betaproteobacteria</taxon>
        <taxon>Neisseriales</taxon>
        <taxon>Chitinibacteraceae</taxon>
        <taxon>Jeongeupia</taxon>
    </lineage>
</organism>
<dbReference type="Pfam" id="PF24731">
    <property type="entry name" value="DUF7683"/>
    <property type="match status" value="1"/>
</dbReference>